<evidence type="ECO:0000259" key="7">
    <source>
        <dbReference type="PROSITE" id="PS51192"/>
    </source>
</evidence>
<evidence type="ECO:0000256" key="3">
    <source>
        <dbReference type="ARBA" id="ARBA00022806"/>
    </source>
</evidence>
<dbReference type="EMBL" id="JAKLWS010000001">
    <property type="protein sequence ID" value="MCG2587094.1"/>
    <property type="molecule type" value="Genomic_DNA"/>
</dbReference>
<dbReference type="Pfam" id="PF00271">
    <property type="entry name" value="Helicase_C"/>
    <property type="match status" value="1"/>
</dbReference>
<dbReference type="InterPro" id="IPR011545">
    <property type="entry name" value="DEAD/DEAH_box_helicase_dom"/>
</dbReference>
<dbReference type="InterPro" id="IPR027417">
    <property type="entry name" value="P-loop_NTPase"/>
</dbReference>
<evidence type="ECO:0000313" key="11">
    <source>
        <dbReference type="Proteomes" id="UP001165366"/>
    </source>
</evidence>
<evidence type="ECO:0000256" key="5">
    <source>
        <dbReference type="PROSITE-ProRule" id="PRU00552"/>
    </source>
</evidence>
<feature type="compositionally biased region" description="Basic residues" evidence="6">
    <location>
        <begin position="443"/>
        <end position="452"/>
    </location>
</feature>
<dbReference type="InterPro" id="IPR014001">
    <property type="entry name" value="Helicase_ATP-bd"/>
</dbReference>
<dbReference type="InterPro" id="IPR001650">
    <property type="entry name" value="Helicase_C-like"/>
</dbReference>
<keyword evidence="3 10" id="KW-0347">Helicase</keyword>
<dbReference type="InterPro" id="IPR014014">
    <property type="entry name" value="RNA_helicase_DEAD_Q_motif"/>
</dbReference>
<reference evidence="10" key="2">
    <citation type="submission" date="2024-05" db="EMBL/GenBank/DDBJ databases">
        <title>Rhodohalobacter halophilus gen. nov., sp. nov., a moderately halophilic member of the family Balneolaceae.</title>
        <authorList>
            <person name="Xia J."/>
        </authorList>
    </citation>
    <scope>NUCLEOTIDE SEQUENCE</scope>
    <source>
        <strain evidence="10">WB101</strain>
    </source>
</reference>
<evidence type="ECO:0000313" key="10">
    <source>
        <dbReference type="EMBL" id="MCG2587094.1"/>
    </source>
</evidence>
<dbReference type="SUPFAM" id="SSF52540">
    <property type="entry name" value="P-loop containing nucleoside triphosphate hydrolases"/>
    <property type="match status" value="1"/>
</dbReference>
<organism evidence="10 11">
    <name type="scientific">Rhodohalobacter sulfatireducens</name>
    <dbReference type="NCBI Taxonomy" id="2911366"/>
    <lineage>
        <taxon>Bacteria</taxon>
        <taxon>Pseudomonadati</taxon>
        <taxon>Balneolota</taxon>
        <taxon>Balneolia</taxon>
        <taxon>Balneolales</taxon>
        <taxon>Balneolaceae</taxon>
        <taxon>Rhodohalobacter</taxon>
    </lineage>
</organism>
<dbReference type="PROSITE" id="PS51195">
    <property type="entry name" value="Q_MOTIF"/>
    <property type="match status" value="1"/>
</dbReference>
<protein>
    <submittedName>
        <fullName evidence="10">DEAD/DEAH box helicase</fullName>
    </submittedName>
</protein>
<dbReference type="PROSITE" id="PS51192">
    <property type="entry name" value="HELICASE_ATP_BIND_1"/>
    <property type="match status" value="1"/>
</dbReference>
<gene>
    <name evidence="10" type="ORF">L6773_00850</name>
</gene>
<dbReference type="Proteomes" id="UP001165366">
    <property type="component" value="Unassembled WGS sequence"/>
</dbReference>
<evidence type="ECO:0000256" key="6">
    <source>
        <dbReference type="SAM" id="MobiDB-lite"/>
    </source>
</evidence>
<feature type="region of interest" description="Disordered" evidence="6">
    <location>
        <begin position="387"/>
        <end position="452"/>
    </location>
</feature>
<sequence>MSFNQFRLSSDILKGLNDVKLESPSPLQKKIFKAVQEKKDLVINTTIEEDPEVGYLISMLNEISKSDRRQGTRAVIVTADKERAKVLDEWIWAIGYHASIESACITEDGDPKEQLNALTKGPVVIVATPKRFSEVLEEGRIIFREVQQLIVDQAELVEDWSAIEAISNRVIGNCQRIFTAAKDSKELREAEDQMLKDPELVTLKKKSDSKSSEKQKPASKEQEKPKITKDLTQYYINVPPRSKISTLMAHIENHKPDSASAVIFTASRKTADRLYKIFRKSNKRAVSIHDKTDKGTFDERFGRFKSGNVQHLIVGQMSAADIPIEHTDHVINYDVPEDVNEYKLRAELVGDGKATRIISLVSKQDRSDINAICKSLGYAPEEVPLPKSVKDKLSTRGKKSKSKNKRGGRGKSRGRSNKKKKRSAHKLHELPRPTFDQLEGGRSGKKKKKKEKKGIIGFIKNLFD</sequence>
<feature type="short sequence motif" description="Q motif" evidence="5">
    <location>
        <begin position="1"/>
        <end position="29"/>
    </location>
</feature>
<proteinExistence type="predicted"/>
<reference evidence="10" key="1">
    <citation type="submission" date="2022-01" db="EMBL/GenBank/DDBJ databases">
        <authorList>
            <person name="Wang Y."/>
        </authorList>
    </citation>
    <scope>NUCLEOTIDE SEQUENCE</scope>
    <source>
        <strain evidence="10">WB101</strain>
    </source>
</reference>
<keyword evidence="11" id="KW-1185">Reference proteome</keyword>
<keyword evidence="2" id="KW-0378">Hydrolase</keyword>
<dbReference type="PANTHER" id="PTHR24031">
    <property type="entry name" value="RNA HELICASE"/>
    <property type="match status" value="1"/>
</dbReference>
<dbReference type="PROSITE" id="PS51194">
    <property type="entry name" value="HELICASE_CTER"/>
    <property type="match status" value="1"/>
</dbReference>
<evidence type="ECO:0000259" key="8">
    <source>
        <dbReference type="PROSITE" id="PS51194"/>
    </source>
</evidence>
<evidence type="ECO:0000256" key="4">
    <source>
        <dbReference type="ARBA" id="ARBA00022840"/>
    </source>
</evidence>
<feature type="region of interest" description="Disordered" evidence="6">
    <location>
        <begin position="198"/>
        <end position="226"/>
    </location>
</feature>
<feature type="domain" description="Helicase ATP-binding" evidence="7">
    <location>
        <begin position="32"/>
        <end position="201"/>
    </location>
</feature>
<evidence type="ECO:0000256" key="2">
    <source>
        <dbReference type="ARBA" id="ARBA00022801"/>
    </source>
</evidence>
<keyword evidence="1" id="KW-0547">Nucleotide-binding</keyword>
<accession>A0ABS9K8B3</accession>
<evidence type="ECO:0000256" key="1">
    <source>
        <dbReference type="ARBA" id="ARBA00022741"/>
    </source>
</evidence>
<dbReference type="RefSeq" id="WP_237851941.1">
    <property type="nucleotide sequence ID" value="NZ_JAKLWS010000001.1"/>
</dbReference>
<feature type="domain" description="DEAD-box RNA helicase Q" evidence="9">
    <location>
        <begin position="1"/>
        <end position="29"/>
    </location>
</feature>
<feature type="domain" description="Helicase C-terminal" evidence="8">
    <location>
        <begin position="230"/>
        <end position="391"/>
    </location>
</feature>
<dbReference type="GO" id="GO:0004386">
    <property type="term" value="F:helicase activity"/>
    <property type="evidence" value="ECO:0007669"/>
    <property type="project" value="UniProtKB-KW"/>
</dbReference>
<keyword evidence="4" id="KW-0067">ATP-binding</keyword>
<name>A0ABS9K8B3_9BACT</name>
<dbReference type="Gene3D" id="3.40.50.300">
    <property type="entry name" value="P-loop containing nucleotide triphosphate hydrolases"/>
    <property type="match status" value="2"/>
</dbReference>
<evidence type="ECO:0000259" key="9">
    <source>
        <dbReference type="PROSITE" id="PS51195"/>
    </source>
</evidence>
<feature type="compositionally biased region" description="Basic and acidic residues" evidence="6">
    <location>
        <begin position="205"/>
        <end position="226"/>
    </location>
</feature>
<comment type="caution">
    <text evidence="10">The sequence shown here is derived from an EMBL/GenBank/DDBJ whole genome shotgun (WGS) entry which is preliminary data.</text>
</comment>
<feature type="compositionally biased region" description="Basic residues" evidence="6">
    <location>
        <begin position="395"/>
        <end position="425"/>
    </location>
</feature>
<dbReference type="Pfam" id="PF00270">
    <property type="entry name" value="DEAD"/>
    <property type="match status" value="1"/>
</dbReference>